<reference evidence="2 3" key="1">
    <citation type="submission" date="2018-06" db="EMBL/GenBank/DDBJ databases">
        <authorList>
            <consortium name="Pathogen Informatics"/>
            <person name="Doyle S."/>
        </authorList>
    </citation>
    <scope>NUCLEOTIDE SEQUENCE [LARGE SCALE GENOMIC DNA]</scope>
    <source>
        <strain evidence="2 3">NCTC7915</strain>
    </source>
</reference>
<dbReference type="InterPro" id="IPR032576">
    <property type="entry name" value="DUF4921"/>
</dbReference>
<organism evidence="2 3">
    <name type="scientific">Dermatophilus congolensis</name>
    <dbReference type="NCBI Taxonomy" id="1863"/>
    <lineage>
        <taxon>Bacteria</taxon>
        <taxon>Bacillati</taxon>
        <taxon>Actinomycetota</taxon>
        <taxon>Actinomycetes</taxon>
        <taxon>Micrococcales</taxon>
        <taxon>Dermatophilaceae</taxon>
        <taxon>Dermatophilus</taxon>
    </lineage>
</organism>
<dbReference type="EMBL" id="UFYA01000001">
    <property type="protein sequence ID" value="STD12812.1"/>
    <property type="molecule type" value="Genomic_DNA"/>
</dbReference>
<dbReference type="Pfam" id="PF16268">
    <property type="entry name" value="DUF4921"/>
    <property type="match status" value="1"/>
</dbReference>
<gene>
    <name evidence="2" type="ORF">NCTC7915_01846</name>
</gene>
<accession>A0AA46BPJ6</accession>
<evidence type="ECO:0000313" key="2">
    <source>
        <dbReference type="EMBL" id="STD12812.1"/>
    </source>
</evidence>
<proteinExistence type="predicted"/>
<evidence type="ECO:0000313" key="3">
    <source>
        <dbReference type="Proteomes" id="UP000254118"/>
    </source>
</evidence>
<dbReference type="Proteomes" id="UP000254118">
    <property type="component" value="Unassembled WGS sequence"/>
</dbReference>
<feature type="domain" description="DUF4921" evidence="1">
    <location>
        <begin position="13"/>
        <end position="81"/>
    </location>
</feature>
<dbReference type="AlphaFoldDB" id="A0AA46BPJ6"/>
<comment type="caution">
    <text evidence="2">The sequence shown here is derived from an EMBL/GenBank/DDBJ whole genome shotgun (WGS) entry which is preliminary data.</text>
</comment>
<evidence type="ECO:0000259" key="1">
    <source>
        <dbReference type="Pfam" id="PF16268"/>
    </source>
</evidence>
<name>A0AA46BPJ6_9MICO</name>
<sequence length="95" mass="10204">MGFLLRVSGRLLRRRLRIFAGGYEVVIGRRHVTNAGKGVLAGSGTLSAQEHAAFMELTVRGVVDLYERIPVAGAPDAFWTWGVGYAARRGGCAGE</sequence>
<protein>
    <recommendedName>
        <fullName evidence="1">DUF4921 domain-containing protein</fullName>
    </recommendedName>
</protein>